<feature type="chain" id="PRO_5043541435" description="Extracellular membrane protein CFEM domain-containing protein" evidence="1">
    <location>
        <begin position="22"/>
        <end position="317"/>
    </location>
</feature>
<dbReference type="Proteomes" id="UP001358417">
    <property type="component" value="Unassembled WGS sequence"/>
</dbReference>
<dbReference type="AlphaFoldDB" id="A0AAV9NQC0"/>
<dbReference type="RefSeq" id="XP_064711868.1">
    <property type="nucleotide sequence ID" value="XM_064844008.1"/>
</dbReference>
<organism evidence="2 3">
    <name type="scientific">Exophiala bonariae</name>
    <dbReference type="NCBI Taxonomy" id="1690606"/>
    <lineage>
        <taxon>Eukaryota</taxon>
        <taxon>Fungi</taxon>
        <taxon>Dikarya</taxon>
        <taxon>Ascomycota</taxon>
        <taxon>Pezizomycotina</taxon>
        <taxon>Eurotiomycetes</taxon>
        <taxon>Chaetothyriomycetidae</taxon>
        <taxon>Chaetothyriales</taxon>
        <taxon>Herpotrichiellaceae</taxon>
        <taxon>Exophiala</taxon>
    </lineage>
</organism>
<evidence type="ECO:0008006" key="4">
    <source>
        <dbReference type="Google" id="ProtNLM"/>
    </source>
</evidence>
<evidence type="ECO:0000256" key="1">
    <source>
        <dbReference type="SAM" id="SignalP"/>
    </source>
</evidence>
<keyword evidence="1" id="KW-0732">Signal</keyword>
<accession>A0AAV9NQC0</accession>
<comment type="caution">
    <text evidence="2">The sequence shown here is derived from an EMBL/GenBank/DDBJ whole genome shotgun (WGS) entry which is preliminary data.</text>
</comment>
<dbReference type="GeneID" id="89968599"/>
<feature type="signal peptide" evidence="1">
    <location>
        <begin position="1"/>
        <end position="21"/>
    </location>
</feature>
<sequence length="317" mass="33535">MAGFKVFLLALLFIVGSSVSAASELHVPDWEDLGDCARTCLSNSLHAVLDDPGKNFQNAICAAPFPGAPPCHDFCDDPTYNSSLDRCLKINCPKWVVGEIQLLSNHLICNISERQNVNFNRTTGNWEVHWPKTLNATGTETIVVDTPHKTGFGHPWAFTAARRGVQDGFPGYHFATESTTTQAAQEPASTFASGLNATTSATCRSIATATTFVFITITPVPSTNISATTIVPSTSCSCNSTSTLTTRVFTTVLTTSHPLMSTHVPSHNSTRVSTTHSTATVSLPPLHTETNAAAAVDVAKLMAFGAGGAGLLVLGLL</sequence>
<gene>
    <name evidence="2" type="ORF">LTR84_000377</name>
</gene>
<name>A0AAV9NQC0_9EURO</name>
<evidence type="ECO:0000313" key="3">
    <source>
        <dbReference type="Proteomes" id="UP001358417"/>
    </source>
</evidence>
<reference evidence="2 3" key="1">
    <citation type="submission" date="2023-08" db="EMBL/GenBank/DDBJ databases">
        <title>Black Yeasts Isolated from many extreme environments.</title>
        <authorList>
            <person name="Coleine C."/>
            <person name="Stajich J.E."/>
            <person name="Selbmann L."/>
        </authorList>
    </citation>
    <scope>NUCLEOTIDE SEQUENCE [LARGE SCALE GENOMIC DNA]</scope>
    <source>
        <strain evidence="2 3">CCFEE 5792</strain>
    </source>
</reference>
<evidence type="ECO:0000313" key="2">
    <source>
        <dbReference type="EMBL" id="KAK5064544.1"/>
    </source>
</evidence>
<dbReference type="EMBL" id="JAVRRD010000001">
    <property type="protein sequence ID" value="KAK5064544.1"/>
    <property type="molecule type" value="Genomic_DNA"/>
</dbReference>
<proteinExistence type="predicted"/>
<protein>
    <recommendedName>
        <fullName evidence="4">Extracellular membrane protein CFEM domain-containing protein</fullName>
    </recommendedName>
</protein>
<keyword evidence="3" id="KW-1185">Reference proteome</keyword>